<comment type="caution">
    <text evidence="1">The sequence shown here is derived from an EMBL/GenBank/DDBJ whole genome shotgun (WGS) entry which is preliminary data.</text>
</comment>
<dbReference type="RefSeq" id="WP_120546505.1">
    <property type="nucleotide sequence ID" value="NZ_RAWM01000027.1"/>
</dbReference>
<evidence type="ECO:0000313" key="1">
    <source>
        <dbReference type="EMBL" id="RKH70051.1"/>
    </source>
</evidence>
<evidence type="ECO:0000313" key="2">
    <source>
        <dbReference type="Proteomes" id="UP000282656"/>
    </source>
</evidence>
<dbReference type="Proteomes" id="UP000282656">
    <property type="component" value="Unassembled WGS sequence"/>
</dbReference>
<dbReference type="AlphaFoldDB" id="A0A3A8QQF5"/>
<organism evidence="1 2">
    <name type="scientific">Corallococcus interemptor</name>
    <dbReference type="NCBI Taxonomy" id="2316720"/>
    <lineage>
        <taxon>Bacteria</taxon>
        <taxon>Pseudomonadati</taxon>
        <taxon>Myxococcota</taxon>
        <taxon>Myxococcia</taxon>
        <taxon>Myxococcales</taxon>
        <taxon>Cystobacterineae</taxon>
        <taxon>Myxococcaceae</taxon>
        <taxon>Corallococcus</taxon>
    </lineage>
</organism>
<dbReference type="EMBL" id="RAWM01000027">
    <property type="protein sequence ID" value="RKH70051.1"/>
    <property type="molecule type" value="Genomic_DNA"/>
</dbReference>
<keyword evidence="2" id="KW-1185">Reference proteome</keyword>
<accession>A0A3A8QQF5</accession>
<proteinExistence type="predicted"/>
<name>A0A3A8QQF5_9BACT</name>
<gene>
    <name evidence="1" type="ORF">D7X96_12845</name>
</gene>
<protein>
    <submittedName>
        <fullName evidence="1">Uncharacterized protein</fullName>
    </submittedName>
</protein>
<reference evidence="2" key="1">
    <citation type="submission" date="2018-09" db="EMBL/GenBank/DDBJ databases">
        <authorList>
            <person name="Livingstone P.G."/>
            <person name="Whitworth D.E."/>
        </authorList>
    </citation>
    <scope>NUCLEOTIDE SEQUENCE [LARGE SCALE GENOMIC DNA]</scope>
    <source>
        <strain evidence="2">AB047A</strain>
    </source>
</reference>
<sequence length="415" mass="47055">MTTLFYDDLRETSPSGRFVLTAYSPDNATASHQAGRPPSAKKLPFGRPAFQGSFQYRLLEHVPGSVEPRVVWERQQTRRENSPSEVIVSDGGWSVLRTHGFAPEVIAISPSGQEVLRVRILGPTAEAQGAGLIWRPQFLIWTTAGVFWSGASWPYFFHDEGTDFFVWRTRWGQRLVLDLTHAALLPEQEAPVHAMDATEKQEVSVLLSELTEHLDEVREFFTASGATRHRLLSKARRAIAAIHLVGVHRIQACLPLLQQWESVDLLGFAMSSAAFPGAILEAQRFRPIVQHSMRLLGAEPRGLAPYRFLGARCSVPESVPDRRERARALKQNMRAQDVLLQMGNPDSVIKQSRTVDGDTLWTETWEYDFLVEGQWKTLQLVWEERQSRSRITHMEEIPAPWLLSDARVREFLDLS</sequence>
<dbReference type="OrthoDB" id="5502516at2"/>